<dbReference type="RefSeq" id="XP_022320025.1">
    <property type="nucleotide sequence ID" value="XM_022464317.1"/>
</dbReference>
<protein>
    <submittedName>
        <fullName evidence="3">Uncharacterized protein LOC111122531</fullName>
    </submittedName>
</protein>
<dbReference type="OrthoDB" id="6207478at2759"/>
<name>A0A8B8CWL1_CRAVI</name>
<dbReference type="KEGG" id="cvn:111122531"/>
<dbReference type="Proteomes" id="UP000694844">
    <property type="component" value="Chromosome 3"/>
</dbReference>
<reference evidence="3" key="1">
    <citation type="submission" date="2025-08" db="UniProtKB">
        <authorList>
            <consortium name="RefSeq"/>
        </authorList>
    </citation>
    <scope>IDENTIFICATION</scope>
    <source>
        <tissue evidence="3">Whole sample</tissue>
    </source>
</reference>
<dbReference type="GeneID" id="111122531"/>
<dbReference type="AlphaFoldDB" id="A0A8B8CWL1"/>
<evidence type="ECO:0000256" key="1">
    <source>
        <dbReference type="SAM" id="MobiDB-lite"/>
    </source>
</evidence>
<gene>
    <name evidence="3" type="primary">LOC111122531</name>
</gene>
<keyword evidence="2" id="KW-1185">Reference proteome</keyword>
<feature type="region of interest" description="Disordered" evidence="1">
    <location>
        <begin position="1"/>
        <end position="20"/>
    </location>
</feature>
<organism evidence="2 3">
    <name type="scientific">Crassostrea virginica</name>
    <name type="common">Eastern oyster</name>
    <dbReference type="NCBI Taxonomy" id="6565"/>
    <lineage>
        <taxon>Eukaryota</taxon>
        <taxon>Metazoa</taxon>
        <taxon>Spiralia</taxon>
        <taxon>Lophotrochozoa</taxon>
        <taxon>Mollusca</taxon>
        <taxon>Bivalvia</taxon>
        <taxon>Autobranchia</taxon>
        <taxon>Pteriomorphia</taxon>
        <taxon>Ostreida</taxon>
        <taxon>Ostreoidea</taxon>
        <taxon>Ostreidae</taxon>
        <taxon>Crassostrea</taxon>
    </lineage>
</organism>
<accession>A0A8B8CWL1</accession>
<sequence>MAKMLKGLTDSSRDGSSVKVGETEDELWKQFELQRSRVVNELLVISQKSPEATGSITQEQSDDLRRIADSALEVCCQQYEEQQTKLCAALMLDATQKPTSERQDLSGVRSAVSTFQTELQYEIVPFLMEKLCQKLSSSRSNMKVETKKSEDEWIINFNKTKDIRIKGSSCEKFMKASLEVCWKLRNRYKNVKFYWDVQEKPNSFSLSKGSIQEAGWIQRVYIPAVYKDKESLIRKENTLFC</sequence>
<evidence type="ECO:0000313" key="3">
    <source>
        <dbReference type="RefSeq" id="XP_022320025.1"/>
    </source>
</evidence>
<evidence type="ECO:0000313" key="2">
    <source>
        <dbReference type="Proteomes" id="UP000694844"/>
    </source>
</evidence>
<proteinExistence type="predicted"/>